<gene>
    <name evidence="1" type="ORF">CLV40_12232</name>
</gene>
<accession>A0A2S6GFU2</accession>
<dbReference type="EMBL" id="PTIX01000022">
    <property type="protein sequence ID" value="PPK64041.1"/>
    <property type="molecule type" value="Genomic_DNA"/>
</dbReference>
<evidence type="ECO:0000313" key="2">
    <source>
        <dbReference type="Proteomes" id="UP000239203"/>
    </source>
</evidence>
<dbReference type="Pfam" id="PF06999">
    <property type="entry name" value="Suc_Fer-like"/>
    <property type="match status" value="1"/>
</dbReference>
<reference evidence="1 2" key="1">
    <citation type="submission" date="2018-02" db="EMBL/GenBank/DDBJ databases">
        <title>Genomic Encyclopedia of Archaeal and Bacterial Type Strains, Phase II (KMG-II): from individual species to whole genera.</title>
        <authorList>
            <person name="Goeker M."/>
        </authorList>
    </citation>
    <scope>NUCLEOTIDE SEQUENCE [LARGE SCALE GENOMIC DNA]</scope>
    <source>
        <strain evidence="1 2">YU 961-1</strain>
    </source>
</reference>
<proteinExistence type="predicted"/>
<name>A0A2S6GFU2_9PSEU</name>
<keyword evidence="2" id="KW-1185">Reference proteome</keyword>
<sequence>MGRPVAAALAAERPENTWECTHIGGDRFAANVLVLPHGLYYGQVLPSEAPRLVAAHESGQLLLERHRGRSAYTAPVQAAQHFTRQRTGNLSVDSHPPLSVERVAEGVWDVQLEDAPTLRVATTQHRSDSGLTCKAPGPGTFRGFTRAGS</sequence>
<comment type="caution">
    <text evidence="1">The sequence shown here is derived from an EMBL/GenBank/DDBJ whole genome shotgun (WGS) entry which is preliminary data.</text>
</comment>
<protein>
    <submittedName>
        <fullName evidence="1">Uncharacterized protein</fullName>
    </submittedName>
</protein>
<dbReference type="AlphaFoldDB" id="A0A2S6GFU2"/>
<organism evidence="1 2">
    <name type="scientific">Actinokineospora auranticolor</name>
    <dbReference type="NCBI Taxonomy" id="155976"/>
    <lineage>
        <taxon>Bacteria</taxon>
        <taxon>Bacillati</taxon>
        <taxon>Actinomycetota</taxon>
        <taxon>Actinomycetes</taxon>
        <taxon>Pseudonocardiales</taxon>
        <taxon>Pseudonocardiaceae</taxon>
        <taxon>Actinokineospora</taxon>
    </lineage>
</organism>
<dbReference type="InterPro" id="IPR009737">
    <property type="entry name" value="Aim32/Apd1-like"/>
</dbReference>
<dbReference type="Proteomes" id="UP000239203">
    <property type="component" value="Unassembled WGS sequence"/>
</dbReference>
<evidence type="ECO:0000313" key="1">
    <source>
        <dbReference type="EMBL" id="PPK64041.1"/>
    </source>
</evidence>